<feature type="repeat" description="ANK" evidence="1">
    <location>
        <begin position="283"/>
        <end position="315"/>
    </location>
</feature>
<dbReference type="InterPro" id="IPR000488">
    <property type="entry name" value="Death_dom"/>
</dbReference>
<dbReference type="SUPFAM" id="SSF47986">
    <property type="entry name" value="DEATH domain"/>
    <property type="match status" value="1"/>
</dbReference>
<gene>
    <name evidence="3" type="ORF">Baya_8125</name>
</gene>
<dbReference type="AlphaFoldDB" id="A0A556U584"/>
<keyword evidence="4" id="KW-1185">Reference proteome</keyword>
<dbReference type="Pfam" id="PF13637">
    <property type="entry name" value="Ank_4"/>
    <property type="match status" value="1"/>
</dbReference>
<dbReference type="InterPro" id="IPR011029">
    <property type="entry name" value="DEATH-like_dom_sf"/>
</dbReference>
<dbReference type="PROSITE" id="PS50088">
    <property type="entry name" value="ANK_REPEAT"/>
    <property type="match status" value="7"/>
</dbReference>
<dbReference type="InterPro" id="IPR052457">
    <property type="entry name" value="Ankyrin-DD_containing_protein"/>
</dbReference>
<feature type="repeat" description="ANK" evidence="1">
    <location>
        <begin position="217"/>
        <end position="249"/>
    </location>
</feature>
<reference evidence="3 4" key="1">
    <citation type="journal article" date="2019" name="Genome Biol. Evol.">
        <title>Whole-Genome Sequencing of the Giant Devil Catfish, Bagarius yarrelli.</title>
        <authorList>
            <person name="Jiang W."/>
            <person name="Lv Y."/>
            <person name="Cheng L."/>
            <person name="Yang K."/>
            <person name="Chao B."/>
            <person name="Wang X."/>
            <person name="Li Y."/>
            <person name="Pan X."/>
            <person name="You X."/>
            <person name="Zhang Y."/>
            <person name="Yang J."/>
            <person name="Li J."/>
            <person name="Zhang X."/>
            <person name="Liu S."/>
            <person name="Sun C."/>
            <person name="Yang J."/>
            <person name="Shi Q."/>
        </authorList>
    </citation>
    <scope>NUCLEOTIDE SEQUENCE [LARGE SCALE GENOMIC DNA]</scope>
    <source>
        <strain evidence="3">JWS20170419001</strain>
        <tissue evidence="3">Muscle</tissue>
    </source>
</reference>
<accession>A0A556U584</accession>
<feature type="repeat" description="ANK" evidence="1">
    <location>
        <begin position="80"/>
        <end position="112"/>
    </location>
</feature>
<evidence type="ECO:0000259" key="2">
    <source>
        <dbReference type="PROSITE" id="PS50017"/>
    </source>
</evidence>
<dbReference type="Proteomes" id="UP000319801">
    <property type="component" value="Unassembled WGS sequence"/>
</dbReference>
<dbReference type="OrthoDB" id="448455at2759"/>
<keyword evidence="1" id="KW-0040">ANK repeat</keyword>
<dbReference type="SUPFAM" id="SSF48403">
    <property type="entry name" value="Ankyrin repeat"/>
    <property type="match status" value="1"/>
</dbReference>
<dbReference type="InterPro" id="IPR036770">
    <property type="entry name" value="Ankyrin_rpt-contain_sf"/>
</dbReference>
<dbReference type="Gene3D" id="1.25.40.20">
    <property type="entry name" value="Ankyrin repeat-containing domain"/>
    <property type="match status" value="3"/>
</dbReference>
<dbReference type="PANTHER" id="PTHR24125:SF1">
    <property type="entry name" value="ANKYRIN REPEAT AND DEATH DOMAIN-CONTAINING PROTEIN 1B"/>
    <property type="match status" value="1"/>
</dbReference>
<feature type="domain" description="Death" evidence="2">
    <location>
        <begin position="458"/>
        <end position="531"/>
    </location>
</feature>
<dbReference type="PROSITE" id="PS50017">
    <property type="entry name" value="DEATH_DOMAIN"/>
    <property type="match status" value="1"/>
</dbReference>
<dbReference type="PRINTS" id="PR01415">
    <property type="entry name" value="ANKYRIN"/>
</dbReference>
<dbReference type="PANTHER" id="PTHR24125">
    <property type="entry name" value="ANKYRIN REPEAT AND DEATH DOMAIN-CONTAINING PROTEIN"/>
    <property type="match status" value="1"/>
</dbReference>
<dbReference type="InterPro" id="IPR002110">
    <property type="entry name" value="Ankyrin_rpt"/>
</dbReference>
<feature type="repeat" description="ANK" evidence="1">
    <location>
        <begin position="113"/>
        <end position="145"/>
    </location>
</feature>
<organism evidence="3 4">
    <name type="scientific">Bagarius yarrelli</name>
    <name type="common">Goonch</name>
    <name type="synonym">Bagrus yarrelli</name>
    <dbReference type="NCBI Taxonomy" id="175774"/>
    <lineage>
        <taxon>Eukaryota</taxon>
        <taxon>Metazoa</taxon>
        <taxon>Chordata</taxon>
        <taxon>Craniata</taxon>
        <taxon>Vertebrata</taxon>
        <taxon>Euteleostomi</taxon>
        <taxon>Actinopterygii</taxon>
        <taxon>Neopterygii</taxon>
        <taxon>Teleostei</taxon>
        <taxon>Ostariophysi</taxon>
        <taxon>Siluriformes</taxon>
        <taxon>Sisoridae</taxon>
        <taxon>Sisorinae</taxon>
        <taxon>Bagarius</taxon>
    </lineage>
</organism>
<dbReference type="Pfam" id="PF12796">
    <property type="entry name" value="Ank_2"/>
    <property type="match status" value="3"/>
</dbReference>
<feature type="repeat" description="ANK" evidence="1">
    <location>
        <begin position="250"/>
        <end position="282"/>
    </location>
</feature>
<dbReference type="Pfam" id="PF00531">
    <property type="entry name" value="Death"/>
    <property type="match status" value="1"/>
</dbReference>
<evidence type="ECO:0000256" key="1">
    <source>
        <dbReference type="PROSITE-ProRule" id="PRU00023"/>
    </source>
</evidence>
<evidence type="ECO:0000313" key="3">
    <source>
        <dbReference type="EMBL" id="TSM85917.1"/>
    </source>
</evidence>
<proteinExistence type="predicted"/>
<comment type="caution">
    <text evidence="3">The sequence shown here is derived from an EMBL/GenBank/DDBJ whole genome shotgun (WGS) entry which is preliminary data.</text>
</comment>
<feature type="repeat" description="ANK" evidence="1">
    <location>
        <begin position="349"/>
        <end position="381"/>
    </location>
</feature>
<dbReference type="PROSITE" id="PS50297">
    <property type="entry name" value="ANK_REP_REGION"/>
    <property type="match status" value="6"/>
</dbReference>
<feature type="repeat" description="ANK" evidence="1">
    <location>
        <begin position="316"/>
        <end position="348"/>
    </location>
</feature>
<evidence type="ECO:0000313" key="4">
    <source>
        <dbReference type="Proteomes" id="UP000319801"/>
    </source>
</evidence>
<name>A0A556U584_BAGYA</name>
<dbReference type="EMBL" id="VCAZ01000050">
    <property type="protein sequence ID" value="TSM85917.1"/>
    <property type="molecule type" value="Genomic_DNA"/>
</dbReference>
<sequence>MQHPLLKKENMNPKVWMNLEPVKNFKDFVLQKESEEDNDFDNVEMLLETEKEFIEAAKRNNVETMKLLGRAVNVNVKNVHHRTALHYAVACKNKDAAELLLKRRAKLDLQDKFGVTAIHLAAWFGSLEILKLLVQGGADQKVENTKGMNIMHCAAVNNHTDIVEYIVDDLQMKELDKEDHLGNRPFAVAAEHGCVRMLQMMMEDPYKMDTMQQNQQNGDTPLHLAAKNGHLGALQLLLDYFEVRNEVNNAGETPLYLAADGCHEDCVLALLEAECDPNIPNTNKTSPLYSVCEKGYMPVVKLLLDHGVLINIQNQHLQTPFHVAVKNCHITVIETLLESRCDTDITDHLGQTAFHVAAELGKLDVIEIILKAGVNMEIKDKQGKTALGVAARANLIIIVDMIIKAERYFKWKKLFAENNEDLDNEFALKFKPDHRTETKQVRNTLWNLAYSLLSKNGWKKLAEHWAFTEEQIAAIEEQWTGPKSYQEHGNRMLLIWLHGVFVAQKNPAKELYEGLTAIGNTKMAEKLRLEGDNNSKRKCKIS</sequence>
<protein>
    <submittedName>
        <fullName evidence="3">Ankyrin repeat and death domain-containing protein 1B</fullName>
    </submittedName>
</protein>
<dbReference type="Gene3D" id="1.10.533.10">
    <property type="entry name" value="Death Domain, Fas"/>
    <property type="match status" value="1"/>
</dbReference>
<dbReference type="SMART" id="SM00248">
    <property type="entry name" value="ANK"/>
    <property type="match status" value="10"/>
</dbReference>
<dbReference type="GO" id="GO:0007165">
    <property type="term" value="P:signal transduction"/>
    <property type="evidence" value="ECO:0007669"/>
    <property type="project" value="InterPro"/>
</dbReference>